<sequence length="375" mass="42398">MTHASPPVSAPYNPPSKNTHFKKIVLEWSATCQGRQFDRIFGVWLDGVELLRSCTAEPRATGIQWTVTKDVTRCSIPRTPRVPQMRCIRLTSESYKPRWGEDGLSVISTKLGTPLMPDSYTSDMCMQSWGMSSYVRAMIELQTNVELKDNIVAAMPKINREGHSTCNIRVELVKFLKDFRLARRWYLNLNSYQPVSKKTTANTGANKKKNVDPPKEVTNPFEVLTSVKNDDELDTNGGASNLASKAVSSSGSSFWNAESSSPSTTLIIEKINKMENLIIDGKAILVDNEGKPLRKVDDDSEDEVASDDNEMASFLAKMDSYGTQSLLEKWKDYHKLDDYEYDLYDDDMYEGQKIPEMLQAFCNNLDIKVRGRKKK</sequence>
<name>A0A6L2N3E9_TANCI</name>
<dbReference type="InterPro" id="IPR056948">
    <property type="entry name" value="PNGaseA_N"/>
</dbReference>
<feature type="domain" description="Peptide N-acetyl-beta-D-glucosaminyl asparaginase amidase A N-terminal" evidence="2">
    <location>
        <begin position="5"/>
        <end position="73"/>
    </location>
</feature>
<proteinExistence type="predicted"/>
<protein>
    <submittedName>
        <fullName evidence="3">Peptide-N(4)-(N-acetyl-beta-glucosaminyl) asparagine amidase A</fullName>
    </submittedName>
</protein>
<dbReference type="PANTHER" id="PTHR31104">
    <property type="entry name" value="PEPTIDE-N4-(N-ACETYL-BETA-GLUCOSAMINYL)ASPARAGINE AMIDASE A PROTEIN"/>
    <property type="match status" value="1"/>
</dbReference>
<evidence type="ECO:0000313" key="3">
    <source>
        <dbReference type="EMBL" id="GEU79977.1"/>
    </source>
</evidence>
<evidence type="ECO:0000259" key="2">
    <source>
        <dbReference type="Pfam" id="PF12222"/>
    </source>
</evidence>
<organism evidence="3">
    <name type="scientific">Tanacetum cinerariifolium</name>
    <name type="common">Dalmatian daisy</name>
    <name type="synonym">Chrysanthemum cinerariifolium</name>
    <dbReference type="NCBI Taxonomy" id="118510"/>
    <lineage>
        <taxon>Eukaryota</taxon>
        <taxon>Viridiplantae</taxon>
        <taxon>Streptophyta</taxon>
        <taxon>Embryophyta</taxon>
        <taxon>Tracheophyta</taxon>
        <taxon>Spermatophyta</taxon>
        <taxon>Magnoliopsida</taxon>
        <taxon>eudicotyledons</taxon>
        <taxon>Gunneridae</taxon>
        <taxon>Pentapetalae</taxon>
        <taxon>asterids</taxon>
        <taxon>campanulids</taxon>
        <taxon>Asterales</taxon>
        <taxon>Asteraceae</taxon>
        <taxon>Asteroideae</taxon>
        <taxon>Anthemideae</taxon>
        <taxon>Anthemidinae</taxon>
        <taxon>Tanacetum</taxon>
    </lineage>
</organism>
<dbReference type="AlphaFoldDB" id="A0A6L2N3E9"/>
<evidence type="ECO:0000256" key="1">
    <source>
        <dbReference type="SAM" id="MobiDB-lite"/>
    </source>
</evidence>
<dbReference type="InterPro" id="IPR021102">
    <property type="entry name" value="PNGase_A"/>
</dbReference>
<comment type="caution">
    <text evidence="3">The sequence shown here is derived from an EMBL/GenBank/DDBJ whole genome shotgun (WGS) entry which is preliminary data.</text>
</comment>
<dbReference type="Pfam" id="PF12222">
    <property type="entry name" value="PNGaseA"/>
    <property type="match status" value="1"/>
</dbReference>
<dbReference type="EMBL" id="BKCJ010007986">
    <property type="protein sequence ID" value="GEU79977.1"/>
    <property type="molecule type" value="Genomic_DNA"/>
</dbReference>
<feature type="region of interest" description="Disordered" evidence="1">
    <location>
        <begin position="198"/>
        <end position="217"/>
    </location>
</feature>
<accession>A0A6L2N3E9</accession>
<reference evidence="3" key="1">
    <citation type="journal article" date="2019" name="Sci. Rep.">
        <title>Draft genome of Tanacetum cinerariifolium, the natural source of mosquito coil.</title>
        <authorList>
            <person name="Yamashiro T."/>
            <person name="Shiraishi A."/>
            <person name="Satake H."/>
            <person name="Nakayama K."/>
        </authorList>
    </citation>
    <scope>NUCLEOTIDE SEQUENCE</scope>
</reference>
<gene>
    <name evidence="3" type="ORF">Tci_051955</name>
</gene>